<keyword evidence="3" id="KW-1185">Reference proteome</keyword>
<comment type="caution">
    <text evidence="2">The sequence shown here is derived from an EMBL/GenBank/DDBJ whole genome shotgun (WGS) entry which is preliminary data.</text>
</comment>
<proteinExistence type="predicted"/>
<gene>
    <name evidence="2" type="ORF">ACJ73_04936</name>
</gene>
<dbReference type="AlphaFoldDB" id="A0A1J9Q5F0"/>
<name>A0A1J9Q5F0_9EURO</name>
<dbReference type="VEuPathDB" id="FungiDB:ACJ73_04936"/>
<feature type="region of interest" description="Disordered" evidence="1">
    <location>
        <begin position="1"/>
        <end position="26"/>
    </location>
</feature>
<accession>A0A1J9Q5F0</accession>
<evidence type="ECO:0000313" key="3">
    <source>
        <dbReference type="Proteomes" id="UP000242791"/>
    </source>
</evidence>
<feature type="region of interest" description="Disordered" evidence="1">
    <location>
        <begin position="130"/>
        <end position="150"/>
    </location>
</feature>
<organism evidence="2 3">
    <name type="scientific">Blastomyces percursus</name>
    <dbReference type="NCBI Taxonomy" id="1658174"/>
    <lineage>
        <taxon>Eukaryota</taxon>
        <taxon>Fungi</taxon>
        <taxon>Dikarya</taxon>
        <taxon>Ascomycota</taxon>
        <taxon>Pezizomycotina</taxon>
        <taxon>Eurotiomycetes</taxon>
        <taxon>Eurotiomycetidae</taxon>
        <taxon>Onygenales</taxon>
        <taxon>Ajellomycetaceae</taxon>
        <taxon>Blastomyces</taxon>
    </lineage>
</organism>
<dbReference type="Proteomes" id="UP000242791">
    <property type="component" value="Unassembled WGS sequence"/>
</dbReference>
<dbReference type="EMBL" id="LGTZ01000726">
    <property type="protein sequence ID" value="OJD23704.1"/>
    <property type="molecule type" value="Genomic_DNA"/>
</dbReference>
<dbReference type="OrthoDB" id="4185394at2759"/>
<evidence type="ECO:0000313" key="2">
    <source>
        <dbReference type="EMBL" id="OJD23704.1"/>
    </source>
</evidence>
<reference evidence="2 3" key="1">
    <citation type="submission" date="2015-08" db="EMBL/GenBank/DDBJ databases">
        <title>Emmonsia species relationships and genome sequence.</title>
        <authorList>
            <person name="Cuomo C.A."/>
            <person name="Schwartz I.S."/>
            <person name="Kenyon C."/>
            <person name="De Hoog G.S."/>
            <person name="Govender N.P."/>
            <person name="Botha A."/>
            <person name="Moreno L."/>
            <person name="De Vries M."/>
            <person name="Munoz J.F."/>
            <person name="Stielow J.B."/>
        </authorList>
    </citation>
    <scope>NUCLEOTIDE SEQUENCE [LARGE SCALE GENOMIC DNA]</scope>
    <source>
        <strain evidence="2 3">EI222</strain>
    </source>
</reference>
<feature type="compositionally biased region" description="Polar residues" evidence="1">
    <location>
        <begin position="1"/>
        <end position="13"/>
    </location>
</feature>
<evidence type="ECO:0000256" key="1">
    <source>
        <dbReference type="SAM" id="MobiDB-lite"/>
    </source>
</evidence>
<sequence>MEIQKSLSNNGSRQPVVRQEDGTPREAYEHQFQGIEHMEKGKERRGDTQDKFTSQFIVFSGVPSDVLEHKIVESSVIEKSFSSYHRPLKILVLKMVHLPHEGASRVFEMLLENAIRSMGLERELGLQGRARIHGPQRDKEPDCSYSPRALPAGRTTRWPSMVVEVADSEGQSQVDADARWWLENSDGEVKIAQAIAIQRTATRGIAIRRWEAIDRPTTTNPHRSVTKLMQEVNIVRQVDGSITATGAPLRLPFDRVMLRHPSTSVEADILIPDEEQKVLGEEVWEIQGQ</sequence>
<evidence type="ECO:0008006" key="4">
    <source>
        <dbReference type="Google" id="ProtNLM"/>
    </source>
</evidence>
<protein>
    <recommendedName>
        <fullName evidence="4">Restriction endonuclease domain-containing protein</fullName>
    </recommendedName>
</protein>